<dbReference type="RefSeq" id="WP_077359383.1">
    <property type="nucleotide sequence ID" value="NZ_MQMF01000001.1"/>
</dbReference>
<dbReference type="Pfam" id="PF10957">
    <property type="entry name" value="Spore_Cse60"/>
    <property type="match status" value="1"/>
</dbReference>
<dbReference type="OrthoDB" id="1653053at2"/>
<gene>
    <name evidence="1" type="ORF">UN64_01770</name>
</gene>
<sequence length="62" mass="7278">MIQVKVFDEEHEDDLEESVNEFLSGLPQDHVIDIKYQIAVCENAHEENETMFSFSAMIIYKK</sequence>
<reference evidence="1 2" key="1">
    <citation type="submission" date="2016-11" db="EMBL/GenBank/DDBJ databases">
        <authorList>
            <person name="Jaros S."/>
            <person name="Januszkiewicz K."/>
            <person name="Wedrychowicz H."/>
        </authorList>
    </citation>
    <scope>NUCLEOTIDE SEQUENCE [LARGE SCALE GENOMIC DNA]</scope>
    <source>
        <strain evidence="1 2">Con a/3</strain>
    </source>
</reference>
<dbReference type="InterPro" id="IPR020296">
    <property type="entry name" value="Spore_Cse60"/>
</dbReference>
<organism evidence="1 2">
    <name type="scientific">Fictibacillus arsenicus</name>
    <dbReference type="NCBI Taxonomy" id="255247"/>
    <lineage>
        <taxon>Bacteria</taxon>
        <taxon>Bacillati</taxon>
        <taxon>Bacillota</taxon>
        <taxon>Bacilli</taxon>
        <taxon>Bacillales</taxon>
        <taxon>Fictibacillaceae</taxon>
        <taxon>Fictibacillus</taxon>
    </lineage>
</organism>
<dbReference type="Proteomes" id="UP000188597">
    <property type="component" value="Unassembled WGS sequence"/>
</dbReference>
<comment type="caution">
    <text evidence="1">The sequence shown here is derived from an EMBL/GenBank/DDBJ whole genome shotgun (WGS) entry which is preliminary data.</text>
</comment>
<evidence type="ECO:0000313" key="2">
    <source>
        <dbReference type="Proteomes" id="UP000188597"/>
    </source>
</evidence>
<dbReference type="AlphaFoldDB" id="A0A1V3GAW9"/>
<evidence type="ECO:0000313" key="1">
    <source>
        <dbReference type="EMBL" id="OOE13967.1"/>
    </source>
</evidence>
<dbReference type="EMBL" id="MQMF01000001">
    <property type="protein sequence ID" value="OOE13967.1"/>
    <property type="molecule type" value="Genomic_DNA"/>
</dbReference>
<accession>A0A1V3GAW9</accession>
<name>A0A1V3GAW9_9BACL</name>
<proteinExistence type="predicted"/>
<protein>
    <submittedName>
        <fullName evidence="1">Sporulation protein cse60</fullName>
    </submittedName>
</protein>